<evidence type="ECO:0000313" key="1">
    <source>
        <dbReference type="EMBL" id="CUA82113.1"/>
    </source>
</evidence>
<dbReference type="RefSeq" id="WP_055433480.1">
    <property type="nucleotide sequence ID" value="NZ_CYHA01000002.1"/>
</dbReference>
<sequence>MLKKLLASIGVGGTTVDTVLDHNAVLPGEVLSGQILIRGGTVDQTIDHIDLVLMTEAEVDDGDHERRVALPLGVFRASGSLTATAGEEIVLPFAFTLPLETPVNHVEELRSPNHPYLPLVQVPVWLHTDLAIDHAVDAEDRDYVYVRPLPQMRRLIAAFESLGLVLYSADVEQGTARAGTMATSLGCYQELEFRPATTRHGGLQEVEITFIPHGRKMAVLMEIDRSSRGDGYSAFVMDEAWESVDWVAELARRLA</sequence>
<dbReference type="PANTHER" id="PTHR40053">
    <property type="entry name" value="SPORULATION-CONTROL PROTEIN SPO0M"/>
    <property type="match status" value="1"/>
</dbReference>
<accession>A0A0K6GU45</accession>
<evidence type="ECO:0000313" key="2">
    <source>
        <dbReference type="Proteomes" id="UP000243535"/>
    </source>
</evidence>
<dbReference type="Pfam" id="PF07070">
    <property type="entry name" value="Spo0M"/>
    <property type="match status" value="1"/>
</dbReference>
<dbReference type="Proteomes" id="UP000243535">
    <property type="component" value="Unassembled WGS sequence"/>
</dbReference>
<dbReference type="STRING" id="375574.GCA_001418035_00761"/>
<name>A0A0K6GU45_9NEIS</name>
<proteinExistence type="predicted"/>
<keyword evidence="2" id="KW-1185">Reference proteome</keyword>
<dbReference type="InterPro" id="IPR009776">
    <property type="entry name" value="Spore_0_M"/>
</dbReference>
<dbReference type="PANTHER" id="PTHR40053:SF1">
    <property type="entry name" value="SPORULATION-CONTROL PROTEIN SPO0M"/>
    <property type="match status" value="1"/>
</dbReference>
<dbReference type="OrthoDB" id="2351239at2"/>
<organism evidence="1 2">
    <name type="scientific">Gulbenkiania indica</name>
    <dbReference type="NCBI Taxonomy" id="375574"/>
    <lineage>
        <taxon>Bacteria</taxon>
        <taxon>Pseudomonadati</taxon>
        <taxon>Pseudomonadota</taxon>
        <taxon>Betaproteobacteria</taxon>
        <taxon>Neisseriales</taxon>
        <taxon>Chromobacteriaceae</taxon>
        <taxon>Gulbenkiania</taxon>
    </lineage>
</organism>
<reference evidence="2" key="1">
    <citation type="submission" date="2015-08" db="EMBL/GenBank/DDBJ databases">
        <authorList>
            <person name="Varghese N."/>
        </authorList>
    </citation>
    <scope>NUCLEOTIDE SEQUENCE [LARGE SCALE GENOMIC DNA]</scope>
    <source>
        <strain evidence="2">DSM 17901</strain>
    </source>
</reference>
<dbReference type="AlphaFoldDB" id="A0A0K6GU45"/>
<gene>
    <name evidence="1" type="ORF">Ga0061063_0969</name>
</gene>
<dbReference type="EMBL" id="CYHA01000002">
    <property type="protein sequence ID" value="CUA82113.1"/>
    <property type="molecule type" value="Genomic_DNA"/>
</dbReference>
<protein>
    <submittedName>
        <fullName evidence="1">Sporulation-control protein spo0M</fullName>
    </submittedName>
</protein>